<evidence type="ECO:0000313" key="2">
    <source>
        <dbReference type="Proteomes" id="UP000259636"/>
    </source>
</evidence>
<name>A0A385DFX7_9ACTN</name>
<dbReference type="EMBL" id="CP031742">
    <property type="protein sequence ID" value="AXQ56889.1"/>
    <property type="molecule type" value="Genomic_DNA"/>
</dbReference>
<protein>
    <submittedName>
        <fullName evidence="1">Uncharacterized protein</fullName>
    </submittedName>
</protein>
<evidence type="ECO:0000313" key="1">
    <source>
        <dbReference type="EMBL" id="AXQ56889.1"/>
    </source>
</evidence>
<dbReference type="Proteomes" id="UP000259636">
    <property type="component" value="Chromosome"/>
</dbReference>
<dbReference type="AlphaFoldDB" id="A0A385DFX7"/>
<accession>A0A385DFX7</accession>
<sequence length="148" mass="15791">MTAWVRPRGRPERANDISRATTASWGFLGLLLLGVSAYAITDGATRLGLLGQRQEARVMECSAQGGGRGQTSHACLVELAPERTREPVRVRFNHPPADTTPLARSPWGTWLPVDEGFVAGTTRALFCVLPLTASGVCFRLACAGRGSG</sequence>
<organism evidence="1 2">
    <name type="scientific">Streptomyces koyangensis</name>
    <dbReference type="NCBI Taxonomy" id="188770"/>
    <lineage>
        <taxon>Bacteria</taxon>
        <taxon>Bacillati</taxon>
        <taxon>Actinomycetota</taxon>
        <taxon>Actinomycetes</taxon>
        <taxon>Kitasatosporales</taxon>
        <taxon>Streptomycetaceae</taxon>
        <taxon>Streptomyces</taxon>
        <taxon>Streptomyces aurantiacus group</taxon>
    </lineage>
</organism>
<reference evidence="1 2" key="1">
    <citation type="submission" date="2018-08" db="EMBL/GenBank/DDBJ databases">
        <authorList>
            <person name="Ferrada E.E."/>
            <person name="Latorre B.A."/>
        </authorList>
    </citation>
    <scope>NUCLEOTIDE SEQUENCE [LARGE SCALE GENOMIC DNA]</scope>
    <source>
        <strain evidence="1 2">VK-A60T</strain>
    </source>
</reference>
<dbReference type="KEGG" id="sky:D0C37_21305"/>
<gene>
    <name evidence="1" type="ORF">D0C37_21305</name>
</gene>
<proteinExistence type="predicted"/>